<comment type="caution">
    <text evidence="2">The sequence shown here is derived from an EMBL/GenBank/DDBJ whole genome shotgun (WGS) entry which is preliminary data.</text>
</comment>
<dbReference type="Gene3D" id="3.90.950.20">
    <property type="entry name" value="CinA-like"/>
    <property type="match status" value="1"/>
</dbReference>
<evidence type="ECO:0000259" key="1">
    <source>
        <dbReference type="Pfam" id="PF02464"/>
    </source>
</evidence>
<dbReference type="NCBIfam" id="TIGR00199">
    <property type="entry name" value="PncC_domain"/>
    <property type="match status" value="1"/>
</dbReference>
<evidence type="ECO:0000313" key="3">
    <source>
        <dbReference type="Proteomes" id="UP000028533"/>
    </source>
</evidence>
<dbReference type="Pfam" id="PF02464">
    <property type="entry name" value="CinA"/>
    <property type="match status" value="1"/>
</dbReference>
<name>A0A084EM49_MYCCA</name>
<dbReference type="EMBL" id="JFDO01000017">
    <property type="protein sequence ID" value="KEZ19041.1"/>
    <property type="molecule type" value="Genomic_DNA"/>
</dbReference>
<organism evidence="2 3">
    <name type="scientific">Mycoplasma capricolum subsp. capricolum 14232</name>
    <dbReference type="NCBI Taxonomy" id="1188238"/>
    <lineage>
        <taxon>Bacteria</taxon>
        <taxon>Bacillati</taxon>
        <taxon>Mycoplasmatota</taxon>
        <taxon>Mollicutes</taxon>
        <taxon>Mycoplasmataceae</taxon>
        <taxon>Mycoplasma</taxon>
    </lineage>
</organism>
<proteinExistence type="predicted"/>
<dbReference type="AlphaFoldDB" id="A0A084EM49"/>
<dbReference type="InterPro" id="IPR036653">
    <property type="entry name" value="CinA-like_C"/>
</dbReference>
<evidence type="ECO:0000313" key="2">
    <source>
        <dbReference type="EMBL" id="KEZ19041.1"/>
    </source>
</evidence>
<protein>
    <submittedName>
        <fullName evidence="2">Competence-damage inducible protein</fullName>
    </submittedName>
</protein>
<gene>
    <name evidence="2" type="primary">cinA</name>
    <name evidence="2" type="ORF">MCAPa_5340</name>
</gene>
<dbReference type="InterPro" id="IPR008136">
    <property type="entry name" value="CinA_C"/>
</dbReference>
<feature type="domain" description="CinA C-terminal" evidence="1">
    <location>
        <begin position="30"/>
        <end position="177"/>
    </location>
</feature>
<dbReference type="SUPFAM" id="SSF142433">
    <property type="entry name" value="CinA-like"/>
    <property type="match status" value="1"/>
</dbReference>
<dbReference type="Proteomes" id="UP000028533">
    <property type="component" value="Unassembled WGS sequence"/>
</dbReference>
<sequence>MIDAEKYKTWVINKISSFFLIDCGDFMSLKKLVKLLIKTNLTISTCESFTGGLFSNLITNIKNSSKIFYGSFVCYQTIFKEDILNIDKQVIKKDGVISFECAKEMLIKTYKLTKTNIVVSFTGNAGPNSMENKPVGLAYIGVFYNNDIKVFKFKPKFVISRKFFKKRAIKFIVKKINQIVLF</sequence>
<reference evidence="2 3" key="1">
    <citation type="submission" date="2014-02" db="EMBL/GenBank/DDBJ databases">
        <title>Genome sequence of Mycoplasma capricolum subsp. capricolum strain 14232.</title>
        <authorList>
            <person name="Sirand-Pugnet P."/>
            <person name="Breton M."/>
            <person name="Dordet-Frisoni E."/>
            <person name="Baranowski E."/>
            <person name="Barre A."/>
            <person name="Couture C."/>
            <person name="Dupuy V."/>
            <person name="Gaurivaud P."/>
            <person name="Jacob D."/>
            <person name="Lemaitre C."/>
            <person name="Manso-Silvan L."/>
            <person name="Nikolski M."/>
            <person name="Nouvel L.-X."/>
            <person name="Poumarat F."/>
            <person name="Tardy F."/>
            <person name="Thebault P."/>
            <person name="Theil S."/>
            <person name="Citti C."/>
            <person name="Thiaucourt F."/>
            <person name="Blanchard A."/>
        </authorList>
    </citation>
    <scope>NUCLEOTIDE SEQUENCE [LARGE SCALE GENOMIC DNA]</scope>
    <source>
        <strain evidence="2 3">14232</strain>
    </source>
</reference>
<accession>A0A084EM49</accession>